<dbReference type="AlphaFoldDB" id="A0A6M3MGA8"/>
<dbReference type="EMBL" id="MT143881">
    <property type="protein sequence ID" value="QJB04379.1"/>
    <property type="molecule type" value="Genomic_DNA"/>
</dbReference>
<dbReference type="EMBL" id="MT143663">
    <property type="protein sequence ID" value="QJA99689.1"/>
    <property type="molecule type" value="Genomic_DNA"/>
</dbReference>
<proteinExistence type="predicted"/>
<evidence type="ECO:0000313" key="2">
    <source>
        <dbReference type="EMBL" id="QJB04379.1"/>
    </source>
</evidence>
<evidence type="ECO:0000313" key="1">
    <source>
        <dbReference type="EMBL" id="QJA99689.1"/>
    </source>
</evidence>
<organism evidence="2">
    <name type="scientific">viral metagenome</name>
    <dbReference type="NCBI Taxonomy" id="1070528"/>
    <lineage>
        <taxon>unclassified sequences</taxon>
        <taxon>metagenomes</taxon>
        <taxon>organismal metagenomes</taxon>
    </lineage>
</organism>
<protein>
    <submittedName>
        <fullName evidence="2">Uncharacterized protein</fullName>
    </submittedName>
</protein>
<name>A0A6M3MGA8_9ZZZZ</name>
<gene>
    <name evidence="1" type="ORF">MM171A00920_0007</name>
    <name evidence="2" type="ORF">MM171B00326_0014</name>
</gene>
<sequence>MSLGYFDSLENANSYFLTERLETAAWDELEDIYRTKLLKTAYNRLYYDPRWELPTYAEALGTADHDKLKIANGEMAYYLALHLADEDRRKGIQAQGVIEAGIVKEKYSESMLTALPVPPFVEALLGDFETEIPSFGAVDLARDEDESVNTKVHKF</sequence>
<reference evidence="2" key="1">
    <citation type="submission" date="2020-03" db="EMBL/GenBank/DDBJ databases">
        <title>The deep terrestrial virosphere.</title>
        <authorList>
            <person name="Holmfeldt K."/>
            <person name="Nilsson E."/>
            <person name="Simone D."/>
            <person name="Lopez-Fernandez M."/>
            <person name="Wu X."/>
            <person name="de Brujin I."/>
            <person name="Lundin D."/>
            <person name="Andersson A."/>
            <person name="Bertilsson S."/>
            <person name="Dopson M."/>
        </authorList>
    </citation>
    <scope>NUCLEOTIDE SEQUENCE</scope>
    <source>
        <strain evidence="1">MM171A00920</strain>
        <strain evidence="2">MM171B00326</strain>
    </source>
</reference>
<accession>A0A6M3MGA8</accession>